<dbReference type="GO" id="GO:0001147">
    <property type="term" value="F:transcription termination site sequence-specific DNA binding"/>
    <property type="evidence" value="ECO:0007669"/>
    <property type="project" value="TreeGrafter"/>
</dbReference>
<evidence type="ECO:0000256" key="11">
    <source>
        <dbReference type="ARBA" id="ARBA00023204"/>
    </source>
</evidence>
<dbReference type="EMBL" id="CALNXJ010000067">
    <property type="protein sequence ID" value="CAH3158303.1"/>
    <property type="molecule type" value="Genomic_DNA"/>
</dbReference>
<evidence type="ECO:0000256" key="7">
    <source>
        <dbReference type="ARBA" id="ARBA00022801"/>
    </source>
</evidence>
<feature type="compositionally biased region" description="Polar residues" evidence="18">
    <location>
        <begin position="782"/>
        <end position="801"/>
    </location>
</feature>
<evidence type="ECO:0000256" key="4">
    <source>
        <dbReference type="ARBA" id="ARBA00022741"/>
    </source>
</evidence>
<keyword evidence="13" id="KW-0539">Nucleus</keyword>
<dbReference type="PROSITE" id="PS51999">
    <property type="entry name" value="ZF_GRF"/>
    <property type="match status" value="1"/>
</dbReference>
<dbReference type="InterPro" id="IPR041677">
    <property type="entry name" value="DNA2/NAM7_AAA_11"/>
</dbReference>
<keyword evidence="3" id="KW-0479">Metal-binding</keyword>
<evidence type="ECO:0000259" key="19">
    <source>
        <dbReference type="PROSITE" id="PS51999"/>
    </source>
</evidence>
<keyword evidence="8" id="KW-0347">Helicase</keyword>
<keyword evidence="10" id="KW-0067">ATP-binding</keyword>
<comment type="subcellular location">
    <subcellularLocation>
        <location evidence="1">Nucleus</location>
    </subcellularLocation>
</comment>
<evidence type="ECO:0000256" key="16">
    <source>
        <dbReference type="ARBA" id="ARBA00083828"/>
    </source>
</evidence>
<dbReference type="FunFam" id="3.40.50.300:FF:001087">
    <property type="entry name" value="ZGRF1 isoform 9"/>
    <property type="match status" value="1"/>
</dbReference>
<dbReference type="InterPro" id="IPR027417">
    <property type="entry name" value="P-loop_NTPase"/>
</dbReference>
<keyword evidence="7" id="KW-0378">Hydrolase</keyword>
<sequence length="1738" mass="193202">KQVNPGAELESDRYLITVEEKLQHSVDSSQEAAKKFQEERQESNSVVHQPGKRKRQSFQPPFGNQTNQSRPTEPDMKKPREENPIPRHNRFTMNRPPSKMEFFNMYSSNSNKREQHLQAIQREERQHGMQTVLQASNKEQKSFLGIEEQHDQRVPTNMAARRQRTGKENSRIFRGTTSGNLHLQTQNERVRDSKRNATQILALFSSCKDIPPPKMPFRKENAQTNDVNIVRGITLSERNDGKGDAIRDMDDLENYSQAKRISTFSDVPQTKLDNDSSEGELGWNQDFSDSFDLSPDSFAACSDERKAGAAVSDLFDFNGGVTSCETGSQEPVSSKQHCASVRRTEVWCENDSESISPVVRLLNDGERDVIGDEYCIAVGLKGRSAEYCDLLGEEHQESCGNLQSPNEAAIHNPCSVLHSSQSPSLFSTCPSDPHESGDEKMDTSNCAEGRLDFLKGIHQRHGFLEEKSSSERRSHNSGSCMNSNQFSNHPGSLFAYAALQTDQDDNLRIPSFSNLHKREILRRVERCNQIFGQKSIGDREENFMERLEASPEFYPAEIMKTNDWNLAPETPTKIILNNSRTVTGGDGHSWKGSVVSDTAKRVSVQRQDLYSQPRNGEKRASTSDFNRIDSIPSVDPVPRLTTQGFDTSESIAFSSMEGFVGITPKLQKLPESIQRVPQLPRRKCPFITMPPSDHSPPRTVFPSTNEYLHTMTEPILTEFPEVCRQTTKPGGTRGQAPHQGGKGQPDDMNLENFPEKRRDTTHSVKLGSCRRIGLRRVGLGSSCDTSSGQDLLSQARTPPSQTKERFRPPTTPVFIAKSSSGDRNMAGELSFPSSEHCNGSVTPTRHVTVPVTFDNVTQYKQVFKAALREHLNIVLFELARTYHTALQKIDISGYDTAQQGSRENSDGPSCHHGQARLRAVKKDGPNKGRLFYTCPGTGQAQCKFFKWADEYQSSKSASEGTDRRSSNKIILSSADSLMSFFRSHNVSFYGECHLLRKQSDAGKGRFGAAKAKKWGRLKCDEATAGKKKLYLELSRKDHSSTYSKDDIWIISKTLSFNPDSTFIASSVYYGPSSGGELELSPISGYSPSNWQSGETVHALMACNAGTELTCISNIDEHVKMQNVPVLPYLLQRGLTGQQSIRCASRAASFVPPIRTGSSGPLNLPREVTESIAEEMIARFGLNKDQAAALLSCALMFSSESERSSAPVCLIHGVFGAGKSFLLAVVVLYLVELFKANDSFNQQSDNVSSWKILVSSTTNVAVDRILLGLLDLGFEEFVRVGSIRKIAKPVLPYSVHSTGSDSQELKELQSLLKTELTPSERTHVRKGIEQHKLGENKRKLSQVPVVGVTCAACVFPCLNKLKFPVLLLDECSQMTEPASLLPMARFECQKLVLVGDPKQLSPTIQGSEPDHEVGLEQTLFDRLIKMGYEPTLLRTQYRCHPTISAISNTLFYGKKLLDGVTSEDRSPIVEIVPTLCFYNVARGKEKCGRDGSYYNDEEAKFVVFLIERLLESGVEPVQIGVITLYKSQLNTISNHLTASRATSHAELKSIQISTVDAFQGGEKDLIILSCVRTDHIGFIDCDRRTNVALTRAKRHLLIVGNLKMLSCNNVWGKVIEHCRGYPGGLCNSQDFVEKWKKEYASDACQAEVTKNSFQSTQDKETTLEAFPSNSQNPIELNGEADEATAYTPGENTNSVDKITSSRALVPCTSVLEVSDVVDDDNDEELPTFDLFSSLGNETV</sequence>
<dbReference type="Pfam" id="PF13086">
    <property type="entry name" value="AAA_11"/>
    <property type="match status" value="2"/>
</dbReference>
<keyword evidence="6 17" id="KW-0863">Zinc-finger</keyword>
<evidence type="ECO:0000256" key="17">
    <source>
        <dbReference type="PROSITE-ProRule" id="PRU01343"/>
    </source>
</evidence>
<keyword evidence="11" id="KW-0234">DNA repair</keyword>
<gene>
    <name evidence="20" type="ORF">PMEA_00030527</name>
</gene>
<evidence type="ECO:0000256" key="12">
    <source>
        <dbReference type="ARBA" id="ARBA00023235"/>
    </source>
</evidence>
<feature type="region of interest" description="Disordered" evidence="18">
    <location>
        <begin position="607"/>
        <end position="639"/>
    </location>
</feature>
<dbReference type="InterPro" id="IPR045055">
    <property type="entry name" value="DNA2/NAM7-like"/>
</dbReference>
<evidence type="ECO:0000256" key="9">
    <source>
        <dbReference type="ARBA" id="ARBA00022833"/>
    </source>
</evidence>
<comment type="caution">
    <text evidence="20">The sequence shown here is derived from an EMBL/GenBank/DDBJ whole genome shotgun (WGS) entry which is preliminary data.</text>
</comment>
<evidence type="ECO:0000313" key="20">
    <source>
        <dbReference type="EMBL" id="CAH3158303.1"/>
    </source>
</evidence>
<feature type="compositionally biased region" description="Basic and acidic residues" evidence="18">
    <location>
        <begin position="464"/>
        <end position="474"/>
    </location>
</feature>
<evidence type="ECO:0000256" key="10">
    <source>
        <dbReference type="ARBA" id="ARBA00022840"/>
    </source>
</evidence>
<dbReference type="Gene3D" id="3.40.50.300">
    <property type="entry name" value="P-loop containing nucleotide triphosphate hydrolases"/>
    <property type="match status" value="2"/>
</dbReference>
<evidence type="ECO:0000256" key="1">
    <source>
        <dbReference type="ARBA" id="ARBA00004123"/>
    </source>
</evidence>
<evidence type="ECO:0000256" key="15">
    <source>
        <dbReference type="ARBA" id="ARBA00072540"/>
    </source>
</evidence>
<comment type="subunit">
    <text evidence="14">Interacts with DNA repair protein RAD51; the interaction promotes RAD51 strand exchange activity. Also interacts with DNA repair proteins EXO1 and BRCA1; the interactions are increased following DNA damage induction.</text>
</comment>
<evidence type="ECO:0000256" key="13">
    <source>
        <dbReference type="ARBA" id="ARBA00023242"/>
    </source>
</evidence>
<feature type="region of interest" description="Disordered" evidence="18">
    <location>
        <begin position="724"/>
        <end position="764"/>
    </location>
</feature>
<feature type="non-terminal residue" evidence="20">
    <location>
        <position position="1"/>
    </location>
</feature>
<dbReference type="Pfam" id="PF13087">
    <property type="entry name" value="AAA_12"/>
    <property type="match status" value="1"/>
</dbReference>
<evidence type="ECO:0000313" key="21">
    <source>
        <dbReference type="Proteomes" id="UP001159428"/>
    </source>
</evidence>
<feature type="domain" description="GRF-type" evidence="19">
    <location>
        <begin position="910"/>
        <end position="951"/>
    </location>
</feature>
<dbReference type="InterPro" id="IPR041679">
    <property type="entry name" value="DNA2/NAM7-like_C"/>
</dbReference>
<feature type="region of interest" description="Disordered" evidence="18">
    <location>
        <begin position="25"/>
        <end position="98"/>
    </location>
</feature>
<dbReference type="InterPro" id="IPR047187">
    <property type="entry name" value="SF1_C_Upf1"/>
</dbReference>
<dbReference type="SUPFAM" id="SSF52540">
    <property type="entry name" value="P-loop containing nucleoside triphosphate hydrolases"/>
    <property type="match status" value="1"/>
</dbReference>
<keyword evidence="4" id="KW-0547">Nucleotide-binding</keyword>
<dbReference type="CDD" id="cd18808">
    <property type="entry name" value="SF1_C_Upf1"/>
    <property type="match status" value="1"/>
</dbReference>
<keyword evidence="9" id="KW-0862">Zinc</keyword>
<keyword evidence="21" id="KW-1185">Reference proteome</keyword>
<dbReference type="InterPro" id="IPR010666">
    <property type="entry name" value="Znf_GRF"/>
</dbReference>
<name>A0AAU9XWR9_9CNID</name>
<dbReference type="GO" id="GO:0006369">
    <property type="term" value="P:termination of RNA polymerase II transcription"/>
    <property type="evidence" value="ECO:0007669"/>
    <property type="project" value="TreeGrafter"/>
</dbReference>
<feature type="compositionally biased region" description="Basic and acidic residues" evidence="18">
    <location>
        <begin position="72"/>
        <end position="85"/>
    </location>
</feature>
<evidence type="ECO:0000256" key="18">
    <source>
        <dbReference type="SAM" id="MobiDB-lite"/>
    </source>
</evidence>
<dbReference type="GO" id="GO:0004386">
    <property type="term" value="F:helicase activity"/>
    <property type="evidence" value="ECO:0007669"/>
    <property type="project" value="UniProtKB-KW"/>
</dbReference>
<dbReference type="GO" id="GO:0006281">
    <property type="term" value="P:DNA repair"/>
    <property type="evidence" value="ECO:0007669"/>
    <property type="project" value="UniProtKB-KW"/>
</dbReference>
<dbReference type="PANTHER" id="PTHR10887:SF531">
    <property type="entry name" value="PROTEIN ZGRF1"/>
    <property type="match status" value="1"/>
</dbReference>
<feature type="region of interest" description="Disordered" evidence="18">
    <location>
        <begin position="780"/>
        <end position="812"/>
    </location>
</feature>
<feature type="region of interest" description="Disordered" evidence="18">
    <location>
        <begin position="464"/>
        <end position="484"/>
    </location>
</feature>
<evidence type="ECO:0000256" key="2">
    <source>
        <dbReference type="ARBA" id="ARBA00022553"/>
    </source>
</evidence>
<dbReference type="Proteomes" id="UP001159428">
    <property type="component" value="Unassembled WGS sequence"/>
</dbReference>
<evidence type="ECO:0000256" key="5">
    <source>
        <dbReference type="ARBA" id="ARBA00022763"/>
    </source>
</evidence>
<reference evidence="20 21" key="1">
    <citation type="submission" date="2022-05" db="EMBL/GenBank/DDBJ databases">
        <authorList>
            <consortium name="Genoscope - CEA"/>
            <person name="William W."/>
        </authorList>
    </citation>
    <scope>NUCLEOTIDE SEQUENCE [LARGE SCALE GENOMIC DNA]</scope>
</reference>
<feature type="region of interest" description="Disordered" evidence="18">
    <location>
        <begin position="153"/>
        <end position="174"/>
    </location>
</feature>
<keyword evidence="2" id="KW-0597">Phosphoprotein</keyword>
<dbReference type="PANTHER" id="PTHR10887">
    <property type="entry name" value="DNA2/NAM7 HELICASE FAMILY"/>
    <property type="match status" value="1"/>
</dbReference>
<protein>
    <recommendedName>
        <fullName evidence="15">5'-3' DNA helicase ZGRF1</fullName>
    </recommendedName>
    <alternativeName>
        <fullName evidence="16">GRF-type zinc finger domain-containing protein 1</fullName>
    </alternativeName>
</protein>
<evidence type="ECO:0000256" key="8">
    <source>
        <dbReference type="ARBA" id="ARBA00022806"/>
    </source>
</evidence>
<dbReference type="GO" id="GO:0016787">
    <property type="term" value="F:hydrolase activity"/>
    <property type="evidence" value="ECO:0007669"/>
    <property type="project" value="UniProtKB-KW"/>
</dbReference>
<evidence type="ECO:0000256" key="3">
    <source>
        <dbReference type="ARBA" id="ARBA00022723"/>
    </source>
</evidence>
<feature type="compositionally biased region" description="Basic and acidic residues" evidence="18">
    <location>
        <begin position="753"/>
        <end position="762"/>
    </location>
</feature>
<feature type="compositionally biased region" description="Polar residues" evidence="18">
    <location>
        <begin position="57"/>
        <end position="71"/>
    </location>
</feature>
<keyword evidence="5" id="KW-0227">DNA damage</keyword>
<organism evidence="20 21">
    <name type="scientific">Pocillopora meandrina</name>
    <dbReference type="NCBI Taxonomy" id="46732"/>
    <lineage>
        <taxon>Eukaryota</taxon>
        <taxon>Metazoa</taxon>
        <taxon>Cnidaria</taxon>
        <taxon>Anthozoa</taxon>
        <taxon>Hexacorallia</taxon>
        <taxon>Scleractinia</taxon>
        <taxon>Astrocoeniina</taxon>
        <taxon>Pocilloporidae</taxon>
        <taxon>Pocillopora</taxon>
    </lineage>
</organism>
<dbReference type="GO" id="GO:0016604">
    <property type="term" value="C:nuclear body"/>
    <property type="evidence" value="ECO:0007669"/>
    <property type="project" value="TreeGrafter"/>
</dbReference>
<evidence type="ECO:0000256" key="14">
    <source>
        <dbReference type="ARBA" id="ARBA00066212"/>
    </source>
</evidence>
<dbReference type="GO" id="GO:0008270">
    <property type="term" value="F:zinc ion binding"/>
    <property type="evidence" value="ECO:0007669"/>
    <property type="project" value="UniProtKB-KW"/>
</dbReference>
<accession>A0AAU9XWR9</accession>
<keyword evidence="12" id="KW-0413">Isomerase</keyword>
<dbReference type="Pfam" id="PF06839">
    <property type="entry name" value="Zn_ribbon_GRF"/>
    <property type="match status" value="1"/>
</dbReference>
<evidence type="ECO:0000256" key="6">
    <source>
        <dbReference type="ARBA" id="ARBA00022771"/>
    </source>
</evidence>
<feature type="compositionally biased region" description="Basic and acidic residues" evidence="18">
    <location>
        <begin position="32"/>
        <end position="42"/>
    </location>
</feature>
<proteinExistence type="predicted"/>
<dbReference type="GO" id="GO:0005524">
    <property type="term" value="F:ATP binding"/>
    <property type="evidence" value="ECO:0007669"/>
    <property type="project" value="UniProtKB-KW"/>
</dbReference>